<dbReference type="EMBL" id="KV448542">
    <property type="protein sequence ID" value="OAX35020.1"/>
    <property type="molecule type" value="Genomic_DNA"/>
</dbReference>
<dbReference type="SUPFAM" id="SSF50978">
    <property type="entry name" value="WD40 repeat-like"/>
    <property type="match status" value="1"/>
</dbReference>
<dbReference type="PRINTS" id="PR00320">
    <property type="entry name" value="GPROTEINBRPT"/>
</dbReference>
<dbReference type="InParanoid" id="A0A1B7MR01"/>
<reference evidence="5 6" key="1">
    <citation type="submission" date="2016-06" db="EMBL/GenBank/DDBJ databases">
        <title>Comparative genomics of the ectomycorrhizal sister species Rhizopogon vinicolor and Rhizopogon vesiculosus (Basidiomycota: Boletales) reveals a divergence of the mating type B locus.</title>
        <authorList>
            <consortium name="DOE Joint Genome Institute"/>
            <person name="Mujic A.B."/>
            <person name="Kuo A."/>
            <person name="Tritt A."/>
            <person name="Lipzen A."/>
            <person name="Chen C."/>
            <person name="Johnson J."/>
            <person name="Sharma A."/>
            <person name="Barry K."/>
            <person name="Grigoriev I.V."/>
            <person name="Spatafora J.W."/>
        </authorList>
    </citation>
    <scope>NUCLEOTIDE SEQUENCE [LARGE SCALE GENOMIC DNA]</scope>
    <source>
        <strain evidence="5 6">AM-OR11-026</strain>
    </source>
</reference>
<dbReference type="InterPro" id="IPR001680">
    <property type="entry name" value="WD40_rpt"/>
</dbReference>
<evidence type="ECO:0000313" key="5">
    <source>
        <dbReference type="EMBL" id="OAX35020.1"/>
    </source>
</evidence>
<protein>
    <submittedName>
        <fullName evidence="5">WD40 repeat-like protein</fullName>
    </submittedName>
</protein>
<dbReference type="PROSITE" id="PS00678">
    <property type="entry name" value="WD_REPEATS_1"/>
    <property type="match status" value="3"/>
</dbReference>
<keyword evidence="4" id="KW-1133">Transmembrane helix</keyword>
<evidence type="ECO:0000256" key="2">
    <source>
        <dbReference type="ARBA" id="ARBA00022737"/>
    </source>
</evidence>
<keyword evidence="1 3" id="KW-0853">WD repeat</keyword>
<feature type="repeat" description="WD" evidence="3">
    <location>
        <begin position="88"/>
        <end position="129"/>
    </location>
</feature>
<feature type="repeat" description="WD" evidence="3">
    <location>
        <begin position="46"/>
        <end position="87"/>
    </location>
</feature>
<dbReference type="Gene3D" id="2.130.10.10">
    <property type="entry name" value="YVTN repeat-like/Quinoprotein amine dehydrogenase"/>
    <property type="match status" value="1"/>
</dbReference>
<feature type="transmembrane region" description="Helical" evidence="4">
    <location>
        <begin position="168"/>
        <end position="187"/>
    </location>
</feature>
<dbReference type="PROSITE" id="PS50294">
    <property type="entry name" value="WD_REPEATS_REGION"/>
    <property type="match status" value="3"/>
</dbReference>
<dbReference type="Pfam" id="PF00400">
    <property type="entry name" value="WD40"/>
    <property type="match status" value="3"/>
</dbReference>
<keyword evidence="6" id="KW-1185">Reference proteome</keyword>
<proteinExistence type="predicted"/>
<dbReference type="InterPro" id="IPR015943">
    <property type="entry name" value="WD40/YVTN_repeat-like_dom_sf"/>
</dbReference>
<accession>A0A1B7MR01</accession>
<keyword evidence="4" id="KW-0812">Transmembrane</keyword>
<evidence type="ECO:0000256" key="4">
    <source>
        <dbReference type="SAM" id="Phobius"/>
    </source>
</evidence>
<dbReference type="AlphaFoldDB" id="A0A1B7MR01"/>
<dbReference type="InterPro" id="IPR019775">
    <property type="entry name" value="WD40_repeat_CS"/>
</dbReference>
<evidence type="ECO:0000256" key="3">
    <source>
        <dbReference type="PROSITE-ProRule" id="PRU00221"/>
    </source>
</evidence>
<dbReference type="STRING" id="1314800.A0A1B7MR01"/>
<organism evidence="5 6">
    <name type="scientific">Rhizopogon vinicolor AM-OR11-026</name>
    <dbReference type="NCBI Taxonomy" id="1314800"/>
    <lineage>
        <taxon>Eukaryota</taxon>
        <taxon>Fungi</taxon>
        <taxon>Dikarya</taxon>
        <taxon>Basidiomycota</taxon>
        <taxon>Agaricomycotina</taxon>
        <taxon>Agaricomycetes</taxon>
        <taxon>Agaricomycetidae</taxon>
        <taxon>Boletales</taxon>
        <taxon>Suillineae</taxon>
        <taxon>Rhizopogonaceae</taxon>
        <taxon>Rhizopogon</taxon>
    </lineage>
</organism>
<dbReference type="PANTHER" id="PTHR19848:SF8">
    <property type="entry name" value="F-BOX AND WD REPEAT DOMAIN CONTAINING 7"/>
    <property type="match status" value="1"/>
</dbReference>
<evidence type="ECO:0000256" key="1">
    <source>
        <dbReference type="ARBA" id="ARBA00022574"/>
    </source>
</evidence>
<dbReference type="InterPro" id="IPR020472">
    <property type="entry name" value="WD40_PAC1"/>
</dbReference>
<dbReference type="SMART" id="SM00320">
    <property type="entry name" value="WD40"/>
    <property type="match status" value="3"/>
</dbReference>
<dbReference type="OrthoDB" id="2662816at2759"/>
<dbReference type="PROSITE" id="PS50082">
    <property type="entry name" value="WD_REPEATS_2"/>
    <property type="match status" value="3"/>
</dbReference>
<feature type="non-terminal residue" evidence="5">
    <location>
        <position position="193"/>
    </location>
</feature>
<evidence type="ECO:0000313" key="6">
    <source>
        <dbReference type="Proteomes" id="UP000092154"/>
    </source>
</evidence>
<name>A0A1B7MR01_9AGAM</name>
<feature type="repeat" description="WD" evidence="3">
    <location>
        <begin position="1"/>
        <end position="42"/>
    </location>
</feature>
<dbReference type="InterPro" id="IPR036322">
    <property type="entry name" value="WD40_repeat_dom_sf"/>
</dbReference>
<keyword evidence="2" id="KW-0677">Repeat</keyword>
<keyword evidence="4" id="KW-0472">Membrane</keyword>
<sequence length="193" mass="21376">MRGHTDTVWSVAHLPGRRQIITCSEDGSLRLWDTENGAQIGDDWRDKGKEVGVSAMALSPNGKAVASGSRDGKVKLWDVETRKVTAKWIGHSHTVRSVCWRGDGERVLSGSYDGTVRVWDVETGQTVLGPIKTEHEEVYAAIYSHGTTKVATGTVDYVYQVGFHQTNIICYLLCYFVCVLVNVAMSISPHRCY</sequence>
<dbReference type="Proteomes" id="UP000092154">
    <property type="component" value="Unassembled WGS sequence"/>
</dbReference>
<dbReference type="PANTHER" id="PTHR19848">
    <property type="entry name" value="WD40 REPEAT PROTEIN"/>
    <property type="match status" value="1"/>
</dbReference>
<gene>
    <name evidence="5" type="ORF">K503DRAFT_402962</name>
</gene>